<evidence type="ECO:0000313" key="4">
    <source>
        <dbReference type="Proteomes" id="UP000184304"/>
    </source>
</evidence>
<feature type="coiled-coil region" evidence="1">
    <location>
        <begin position="125"/>
        <end position="152"/>
    </location>
</feature>
<dbReference type="AlphaFoldDB" id="A0A1L9MXP4"/>
<keyword evidence="4" id="KW-1185">Reference proteome</keyword>
<keyword evidence="1" id="KW-0175">Coiled coil</keyword>
<proteinExistence type="predicted"/>
<dbReference type="OMA" id="TEQWDTA"/>
<dbReference type="Proteomes" id="UP000184304">
    <property type="component" value="Unassembled WGS sequence"/>
</dbReference>
<dbReference type="VEuPathDB" id="FungiDB:ASPTUDRAFT_933569"/>
<feature type="region of interest" description="Disordered" evidence="2">
    <location>
        <begin position="1"/>
        <end position="32"/>
    </location>
</feature>
<dbReference type="EMBL" id="KV878205">
    <property type="protein sequence ID" value="OJI81788.1"/>
    <property type="molecule type" value="Genomic_DNA"/>
</dbReference>
<accession>A0A1L9MXP4</accession>
<evidence type="ECO:0000313" key="3">
    <source>
        <dbReference type="EMBL" id="OJI81788.1"/>
    </source>
</evidence>
<sequence>MDSDSGDEREEHSRAIAAAPTPRGLSRAELERSKFIDHRRSRRRGIDVPAGVLPVTRLLTPAQKLRKKDEWTSSRKVLVDQLAAHDESYKTEIEPDEKRLADVEDAGVVIPEGVLPPTRDLTEGQKLREKELREEITRLKELEREHHEALQIKTEQWDTARRALVATLERHDSERRESFAPDYKLSKELDEKIKSAVSEIKGLV</sequence>
<evidence type="ECO:0000256" key="1">
    <source>
        <dbReference type="SAM" id="Coils"/>
    </source>
</evidence>
<dbReference type="OrthoDB" id="4500329at2759"/>
<protein>
    <submittedName>
        <fullName evidence="3">Uncharacterized protein</fullName>
    </submittedName>
</protein>
<gene>
    <name evidence="3" type="ORF">ASPTUDRAFT_933569</name>
</gene>
<reference evidence="4" key="1">
    <citation type="journal article" date="2017" name="Genome Biol.">
        <title>Comparative genomics reveals high biological diversity and specific adaptations in the industrially and medically important fungal genus Aspergillus.</title>
        <authorList>
            <person name="de Vries R.P."/>
            <person name="Riley R."/>
            <person name="Wiebenga A."/>
            <person name="Aguilar-Osorio G."/>
            <person name="Amillis S."/>
            <person name="Uchima C.A."/>
            <person name="Anderluh G."/>
            <person name="Asadollahi M."/>
            <person name="Askin M."/>
            <person name="Barry K."/>
            <person name="Battaglia E."/>
            <person name="Bayram O."/>
            <person name="Benocci T."/>
            <person name="Braus-Stromeyer S.A."/>
            <person name="Caldana C."/>
            <person name="Canovas D."/>
            <person name="Cerqueira G.C."/>
            <person name="Chen F."/>
            <person name="Chen W."/>
            <person name="Choi C."/>
            <person name="Clum A."/>
            <person name="Dos Santos R.A."/>
            <person name="Damasio A.R."/>
            <person name="Diallinas G."/>
            <person name="Emri T."/>
            <person name="Fekete E."/>
            <person name="Flipphi M."/>
            <person name="Freyberg S."/>
            <person name="Gallo A."/>
            <person name="Gournas C."/>
            <person name="Habgood R."/>
            <person name="Hainaut M."/>
            <person name="Harispe M.L."/>
            <person name="Henrissat B."/>
            <person name="Hilden K.S."/>
            <person name="Hope R."/>
            <person name="Hossain A."/>
            <person name="Karabika E."/>
            <person name="Karaffa L."/>
            <person name="Karanyi Z."/>
            <person name="Krasevec N."/>
            <person name="Kuo A."/>
            <person name="Kusch H."/>
            <person name="LaButti K."/>
            <person name="Lagendijk E.L."/>
            <person name="Lapidus A."/>
            <person name="Levasseur A."/>
            <person name="Lindquist E."/>
            <person name="Lipzen A."/>
            <person name="Logrieco A.F."/>
            <person name="MacCabe A."/>
            <person name="Maekelae M.R."/>
            <person name="Malavazi I."/>
            <person name="Melin P."/>
            <person name="Meyer V."/>
            <person name="Mielnichuk N."/>
            <person name="Miskei M."/>
            <person name="Molnar A.P."/>
            <person name="Mule G."/>
            <person name="Ngan C.Y."/>
            <person name="Orejas M."/>
            <person name="Orosz E."/>
            <person name="Ouedraogo J.P."/>
            <person name="Overkamp K.M."/>
            <person name="Park H.-S."/>
            <person name="Perrone G."/>
            <person name="Piumi F."/>
            <person name="Punt P.J."/>
            <person name="Ram A.F."/>
            <person name="Ramon A."/>
            <person name="Rauscher S."/>
            <person name="Record E."/>
            <person name="Riano-Pachon D.M."/>
            <person name="Robert V."/>
            <person name="Roehrig J."/>
            <person name="Ruller R."/>
            <person name="Salamov A."/>
            <person name="Salih N.S."/>
            <person name="Samson R.A."/>
            <person name="Sandor E."/>
            <person name="Sanguinetti M."/>
            <person name="Schuetze T."/>
            <person name="Sepcic K."/>
            <person name="Shelest E."/>
            <person name="Sherlock G."/>
            <person name="Sophianopoulou V."/>
            <person name="Squina F.M."/>
            <person name="Sun H."/>
            <person name="Susca A."/>
            <person name="Todd R.B."/>
            <person name="Tsang A."/>
            <person name="Unkles S.E."/>
            <person name="van de Wiele N."/>
            <person name="van Rossen-Uffink D."/>
            <person name="Oliveira J.V."/>
            <person name="Vesth T.C."/>
            <person name="Visser J."/>
            <person name="Yu J.-H."/>
            <person name="Zhou M."/>
            <person name="Andersen M.R."/>
            <person name="Archer D.B."/>
            <person name="Baker S.E."/>
            <person name="Benoit I."/>
            <person name="Brakhage A.A."/>
            <person name="Braus G.H."/>
            <person name="Fischer R."/>
            <person name="Frisvad J.C."/>
            <person name="Goldman G.H."/>
            <person name="Houbraken J."/>
            <person name="Oakley B."/>
            <person name="Pocsi I."/>
            <person name="Scazzocchio C."/>
            <person name="Seiboth B."/>
            <person name="vanKuyk P.A."/>
            <person name="Wortman J."/>
            <person name="Dyer P.S."/>
            <person name="Grigoriev I.V."/>
        </authorList>
    </citation>
    <scope>NUCLEOTIDE SEQUENCE [LARGE SCALE GENOMIC DNA]</scope>
    <source>
        <strain evidence="4">CBS 134.48</strain>
    </source>
</reference>
<name>A0A1L9MXP4_ASPTC</name>
<organism evidence="3 4">
    <name type="scientific">Aspergillus tubingensis (strain CBS 134.48)</name>
    <dbReference type="NCBI Taxonomy" id="767770"/>
    <lineage>
        <taxon>Eukaryota</taxon>
        <taxon>Fungi</taxon>
        <taxon>Dikarya</taxon>
        <taxon>Ascomycota</taxon>
        <taxon>Pezizomycotina</taxon>
        <taxon>Eurotiomycetes</taxon>
        <taxon>Eurotiomycetidae</taxon>
        <taxon>Eurotiales</taxon>
        <taxon>Aspergillaceae</taxon>
        <taxon>Aspergillus</taxon>
        <taxon>Aspergillus subgen. Circumdati</taxon>
    </lineage>
</organism>
<evidence type="ECO:0000256" key="2">
    <source>
        <dbReference type="SAM" id="MobiDB-lite"/>
    </source>
</evidence>